<feature type="domain" description="Hydantoinase B/oxoprolinase" evidence="4">
    <location>
        <begin position="707"/>
        <end position="1235"/>
    </location>
</feature>
<evidence type="ECO:0000256" key="2">
    <source>
        <dbReference type="SAM" id="MobiDB-lite"/>
    </source>
</evidence>
<feature type="region of interest" description="Disordered" evidence="2">
    <location>
        <begin position="1181"/>
        <end position="1207"/>
    </location>
</feature>
<feature type="domain" description="Hydantoinase A/oxoprolinase" evidence="3">
    <location>
        <begin position="206"/>
        <end position="494"/>
    </location>
</feature>
<dbReference type="GO" id="GO:0017168">
    <property type="term" value="F:5-oxoprolinase (ATP-hydrolyzing) activity"/>
    <property type="evidence" value="ECO:0007669"/>
    <property type="project" value="UniProtKB-EC"/>
</dbReference>
<dbReference type="InterPro" id="IPR043129">
    <property type="entry name" value="ATPase_NBD"/>
</dbReference>
<accession>A0A839QTR0</accession>
<evidence type="ECO:0000313" key="7">
    <source>
        <dbReference type="EMBL" id="MBB3023863.1"/>
    </source>
</evidence>
<gene>
    <name evidence="7" type="ORF">FHX50_002166</name>
</gene>
<dbReference type="GO" id="GO:0005829">
    <property type="term" value="C:cytosol"/>
    <property type="evidence" value="ECO:0007669"/>
    <property type="project" value="TreeGrafter"/>
</dbReference>
<evidence type="ECO:0000259" key="5">
    <source>
        <dbReference type="Pfam" id="PF05378"/>
    </source>
</evidence>
<dbReference type="PANTHER" id="PTHR11365:SF23">
    <property type="entry name" value="HYPOTHETICAL 5-OXOPROLINASE (EUROFUNG)-RELATED"/>
    <property type="match status" value="1"/>
</dbReference>
<dbReference type="InterPro" id="IPR002821">
    <property type="entry name" value="Hydantoinase_A"/>
</dbReference>
<dbReference type="Proteomes" id="UP000568050">
    <property type="component" value="Unassembled WGS sequence"/>
</dbReference>
<name>A0A839QTR0_9MICO</name>
<dbReference type="GO" id="GO:0006749">
    <property type="term" value="P:glutathione metabolic process"/>
    <property type="evidence" value="ECO:0007669"/>
    <property type="project" value="TreeGrafter"/>
</dbReference>
<dbReference type="InterPro" id="IPR049517">
    <property type="entry name" value="ACX-like_C"/>
</dbReference>
<evidence type="ECO:0000256" key="1">
    <source>
        <dbReference type="ARBA" id="ARBA00010403"/>
    </source>
</evidence>
<dbReference type="Pfam" id="PF05378">
    <property type="entry name" value="Hydant_A_N"/>
    <property type="match status" value="1"/>
</dbReference>
<dbReference type="Pfam" id="PF19278">
    <property type="entry name" value="Hydant_A_C"/>
    <property type="match status" value="1"/>
</dbReference>
<dbReference type="InterPro" id="IPR045079">
    <property type="entry name" value="Oxoprolinase-like"/>
</dbReference>
<evidence type="ECO:0000259" key="4">
    <source>
        <dbReference type="Pfam" id="PF02538"/>
    </source>
</evidence>
<keyword evidence="7" id="KW-0378">Hydrolase</keyword>
<dbReference type="RefSeq" id="WP_183377187.1">
    <property type="nucleotide sequence ID" value="NZ_CBCSFZ010000004.1"/>
</dbReference>
<dbReference type="Pfam" id="PF02538">
    <property type="entry name" value="Hydantoinase_B"/>
    <property type="match status" value="1"/>
</dbReference>
<evidence type="ECO:0000259" key="3">
    <source>
        <dbReference type="Pfam" id="PF01968"/>
    </source>
</evidence>
<keyword evidence="8" id="KW-1185">Reference proteome</keyword>
<evidence type="ECO:0000259" key="6">
    <source>
        <dbReference type="Pfam" id="PF19278"/>
    </source>
</evidence>
<sequence>MKRMGVDVGGTFTDLYFSEDSTRRVVIEKVPSTPDDPSRAVINGLQRLSEKAGVDLSEIDQLVHGTTVATNIALTHKGAKVGMITTEGFRDILHIARHKKPYNFSLQQNLPWQEYPLVKRRYRLTVKERLSAPNGDVLIPLDEDSVRAKARELKAAGVKSVAICFLHSYLNPVHELRAKEIVLEEFPEAFVSTSHEVVPLYREFERFSTTALNAFVGPKVSKYLKRLNKAVTEMGYKREMLLMQSNGGMVPIMKAAEQPVNLLMSGPVGGLIGGIWSAKKSGFENVVTLDIGGTSADIGVAHKGQMRMRHLLDTKVGAYQAMVPMVDIDTIGAGGGSIAFVDDGGVFRVGPQSAGATPGPACYGHGGEEPTSTDAQLLLGRMRAKRMLAGDEMELDIDASRKAMEPVAETLDMSIEEAAMGALQIQKFGMTQAIEQNSVRRGYDPRDFTLVAGGGAGALFACEIAAELDIPKVLIPAHPGIIAATGLLASDQKYEFMSTARFTFPDESFKISQLDELFADLEKQAADQLDDDGVSEDRRTLERLADARYVGQGYEVRVSVPELKGSSENWQKAMIAAFHEAHDAEYGHRFEEGHVEIVNIRVVAHGRIDDLPAPKNEATGTDLTSAEVARQETFFDVDGKPQGMQTPFYDREKLNVGMRIDGPAVIEQYDATVVIPPKFIAEIDDANNIVISTPLHEGKSDAELAEPILMRVIGGAFTAAAKEMASVLFRMSYSSIIRESEDLGAGIFDIDGNTLAESDSTPMFMGAMPKIVKAIIRLAGDDINEGDIFMHNDPYEGNTHSPDVAIITPIFHDGKRIGFAGASGQLLDIGGAYPGLAVDLVDNQAEGQIFRALKIQDRGVRQEVLLKQIFSNTRTPTQNEGDIEAMIAACTLASNRVLELVERYGVEAVDRAGHHWLTYSEAMLRQEIAKIPDGVYEAPMGYLDDDGKNYGRKLPLKVTVEIRGDEIIYDLTGSAAQVETSYNCPFEGTTVSAFSFITRMIFLDEAAHPVFVPQNEGILRPITVIAPEGSIFNPSYPAACGARFGQVQRVVDLALEALAPVIPEKVTAGNSAHIHFMSYSGWDEKQGEYWVYLEVNEGSYGARPDGDGLDSVDNLIANTRNNPIEELEFRFPMRTDRYELRADVPAAPGKHRGGIGVVRENHFLGDTVITAEADRQESDAPWGVFGGHDGANAKLTKNPGREGEESLPSKVTAKMFRAGDSLEITVPSGGGYGDPIERTPKAVLNDVLDGFTTEEQARDVYGVVLDVQAGKVDKDATKELRRTMAADGARKPVRQELVVDEEHLAATI</sequence>
<feature type="domain" description="Hydantoinase/oxoprolinase N-terminal" evidence="5">
    <location>
        <begin position="3"/>
        <end position="185"/>
    </location>
</feature>
<proteinExistence type="inferred from homology"/>
<reference evidence="7 8" key="1">
    <citation type="submission" date="2020-08" db="EMBL/GenBank/DDBJ databases">
        <title>Sequencing the genomes of 1000 actinobacteria strains.</title>
        <authorList>
            <person name="Klenk H.-P."/>
        </authorList>
    </citation>
    <scope>NUCLEOTIDE SEQUENCE [LARGE SCALE GENOMIC DNA]</scope>
    <source>
        <strain evidence="7 8">DSM 23040</strain>
    </source>
</reference>
<dbReference type="InterPro" id="IPR008040">
    <property type="entry name" value="Hydant_A_N"/>
</dbReference>
<dbReference type="InterPro" id="IPR003692">
    <property type="entry name" value="Hydantoinase_B"/>
</dbReference>
<dbReference type="PANTHER" id="PTHR11365">
    <property type="entry name" value="5-OXOPROLINASE RELATED"/>
    <property type="match status" value="1"/>
</dbReference>
<protein>
    <submittedName>
        <fullName evidence="7">5-oxoprolinase (ATP-hydrolyzing)</fullName>
        <ecNumber evidence="7">3.5.2.9</ecNumber>
    </submittedName>
</protein>
<comment type="similarity">
    <text evidence="1">Belongs to the oxoprolinase family.</text>
</comment>
<dbReference type="Pfam" id="PF01968">
    <property type="entry name" value="Hydantoinase_A"/>
    <property type="match status" value="1"/>
</dbReference>
<feature type="domain" description="Acetophenone carboxylase-like C-terminal" evidence="6">
    <location>
        <begin position="512"/>
        <end position="685"/>
    </location>
</feature>
<evidence type="ECO:0000313" key="8">
    <source>
        <dbReference type="Proteomes" id="UP000568050"/>
    </source>
</evidence>
<organism evidence="7 8">
    <name type="scientific">Helcobacillus massiliensis</name>
    <dbReference type="NCBI Taxonomy" id="521392"/>
    <lineage>
        <taxon>Bacteria</taxon>
        <taxon>Bacillati</taxon>
        <taxon>Actinomycetota</taxon>
        <taxon>Actinomycetes</taxon>
        <taxon>Micrococcales</taxon>
        <taxon>Dermabacteraceae</taxon>
        <taxon>Helcobacillus</taxon>
    </lineage>
</organism>
<comment type="caution">
    <text evidence="7">The sequence shown here is derived from an EMBL/GenBank/DDBJ whole genome shotgun (WGS) entry which is preliminary data.</text>
</comment>
<dbReference type="SUPFAM" id="SSF53067">
    <property type="entry name" value="Actin-like ATPase domain"/>
    <property type="match status" value="1"/>
</dbReference>
<dbReference type="EMBL" id="JACHWP010000015">
    <property type="protein sequence ID" value="MBB3023863.1"/>
    <property type="molecule type" value="Genomic_DNA"/>
</dbReference>
<dbReference type="EC" id="3.5.2.9" evidence="7"/>